<protein>
    <submittedName>
        <fullName evidence="2">Uncharacterized protein</fullName>
    </submittedName>
</protein>
<name>E2N9Z6_9BACE</name>
<reference evidence="2 3" key="1">
    <citation type="submission" date="2008-12" db="EMBL/GenBank/DDBJ databases">
        <authorList>
            <person name="Fulton L."/>
            <person name="Clifton S."/>
            <person name="Fulton B."/>
            <person name="Xu J."/>
            <person name="Minx P."/>
            <person name="Pepin K.H."/>
            <person name="Johnson M."/>
            <person name="Bhonagiri V."/>
            <person name="Nash W.E."/>
            <person name="Mardis E.R."/>
            <person name="Wilson R.K."/>
        </authorList>
    </citation>
    <scope>NUCLEOTIDE SEQUENCE [LARGE SCALE GENOMIC DNA]</scope>
    <source>
        <strain evidence="2 3">DSM 14838</strain>
    </source>
</reference>
<accession>E2N9Z6</accession>
<evidence type="ECO:0000313" key="3">
    <source>
        <dbReference type="Proteomes" id="UP000003711"/>
    </source>
</evidence>
<comment type="caution">
    <text evidence="2">The sequence shown here is derived from an EMBL/GenBank/DDBJ whole genome shotgun (WGS) entry which is preliminary data.</text>
</comment>
<keyword evidence="1" id="KW-0812">Transmembrane</keyword>
<evidence type="ECO:0000256" key="1">
    <source>
        <dbReference type="SAM" id="Phobius"/>
    </source>
</evidence>
<evidence type="ECO:0000313" key="2">
    <source>
        <dbReference type="EMBL" id="EEF91275.1"/>
    </source>
</evidence>
<gene>
    <name evidence="2" type="ORF">BACCELL_01094</name>
</gene>
<sequence length="39" mass="4441">MLILDHKTACFQMLFNTLSVFSSFSLSAYLKLPVHRHSG</sequence>
<keyword evidence="1" id="KW-1133">Transmembrane helix</keyword>
<dbReference type="HOGENOM" id="CLU_3304393_0_0_10"/>
<dbReference type="EMBL" id="ACCH01000103">
    <property type="protein sequence ID" value="EEF91275.1"/>
    <property type="molecule type" value="Genomic_DNA"/>
</dbReference>
<reference evidence="2 3" key="2">
    <citation type="submission" date="2009-01" db="EMBL/GenBank/DDBJ databases">
        <title>Draft genome sequence of Bacteroides cellulosilyticus (DSM 14838).</title>
        <authorList>
            <person name="Sudarsanam P."/>
            <person name="Ley R."/>
            <person name="Guruge J."/>
            <person name="Turnbaugh P.J."/>
            <person name="Mahowald M."/>
            <person name="Liep D."/>
            <person name="Gordon J."/>
        </authorList>
    </citation>
    <scope>NUCLEOTIDE SEQUENCE [LARGE SCALE GENOMIC DNA]</scope>
    <source>
        <strain evidence="2 3">DSM 14838</strain>
    </source>
</reference>
<organism evidence="2 3">
    <name type="scientific">Bacteroides cellulosilyticus DSM 14838</name>
    <dbReference type="NCBI Taxonomy" id="537012"/>
    <lineage>
        <taxon>Bacteria</taxon>
        <taxon>Pseudomonadati</taxon>
        <taxon>Bacteroidota</taxon>
        <taxon>Bacteroidia</taxon>
        <taxon>Bacteroidales</taxon>
        <taxon>Bacteroidaceae</taxon>
        <taxon>Bacteroides</taxon>
    </lineage>
</organism>
<dbReference type="Proteomes" id="UP000003711">
    <property type="component" value="Unassembled WGS sequence"/>
</dbReference>
<dbReference type="AlphaFoldDB" id="E2N9Z6"/>
<feature type="transmembrane region" description="Helical" evidence="1">
    <location>
        <begin position="12"/>
        <end position="30"/>
    </location>
</feature>
<proteinExistence type="predicted"/>
<keyword evidence="1" id="KW-0472">Membrane</keyword>